<accession>A0A1G8I633</accession>
<dbReference type="RefSeq" id="WP_090712427.1">
    <property type="nucleotide sequence ID" value="NZ_CBCSKY010000001.1"/>
</dbReference>
<name>A0A1G8I633_9BACL</name>
<sequence>MRIALVNGSPKGGASNSGILLEKLKPLIAEGNELNAYRVNVKPLKPEQYRELNEADVLVLAFPLYFDAIPSHLLRAMVEMEKFRQQEPGNRELIVYALINNGFYEGHQCKIAADIVSNWCSRCGFRFGMAIGHGAGEMFKSLSRVPLGKGPLKNLGKAMDQLSAAILTRSSAGSLFIQPNFPRIAWRLAATHSFWHAQAKKNGLRPKDLRRQPFQVSRNGNQG</sequence>
<dbReference type="Proteomes" id="UP000199050">
    <property type="component" value="Unassembled WGS sequence"/>
</dbReference>
<protein>
    <submittedName>
        <fullName evidence="1">Multimeric flavodoxin WrbA</fullName>
    </submittedName>
</protein>
<dbReference type="Gene3D" id="3.40.50.360">
    <property type="match status" value="1"/>
</dbReference>
<reference evidence="2" key="1">
    <citation type="submission" date="2016-10" db="EMBL/GenBank/DDBJ databases">
        <authorList>
            <person name="Varghese N."/>
            <person name="Submissions S."/>
        </authorList>
    </citation>
    <scope>NUCLEOTIDE SEQUENCE [LARGE SCALE GENOMIC DNA]</scope>
    <source>
        <strain evidence="2">CGMCC 1.11012</strain>
    </source>
</reference>
<dbReference type="AlphaFoldDB" id="A0A1G8I633"/>
<keyword evidence="2" id="KW-1185">Reference proteome</keyword>
<gene>
    <name evidence="1" type="ORF">SAMN05216192_103133</name>
</gene>
<organism evidence="1 2">
    <name type="scientific">Paenibacillus typhae</name>
    <dbReference type="NCBI Taxonomy" id="1174501"/>
    <lineage>
        <taxon>Bacteria</taxon>
        <taxon>Bacillati</taxon>
        <taxon>Bacillota</taxon>
        <taxon>Bacilli</taxon>
        <taxon>Bacillales</taxon>
        <taxon>Paenibacillaceae</taxon>
        <taxon>Paenibacillus</taxon>
    </lineage>
</organism>
<evidence type="ECO:0000313" key="1">
    <source>
        <dbReference type="EMBL" id="SDI14416.1"/>
    </source>
</evidence>
<evidence type="ECO:0000313" key="2">
    <source>
        <dbReference type="Proteomes" id="UP000199050"/>
    </source>
</evidence>
<dbReference type="InterPro" id="IPR029039">
    <property type="entry name" value="Flavoprotein-like_sf"/>
</dbReference>
<dbReference type="OrthoDB" id="1026745at2"/>
<proteinExistence type="predicted"/>
<dbReference type="EMBL" id="FNDX01000003">
    <property type="protein sequence ID" value="SDI14416.1"/>
    <property type="molecule type" value="Genomic_DNA"/>
</dbReference>
<dbReference type="STRING" id="1174501.SAMN05216192_103133"/>
<dbReference type="SUPFAM" id="SSF52218">
    <property type="entry name" value="Flavoproteins"/>
    <property type="match status" value="1"/>
</dbReference>